<accession>M0B3D8</accession>
<sequence>MDERTVVVTGSSKGIGKALAKRFAAEGTTVVTNSRDGSRAERVAEEIRADGGRAVGIEADISDRDAVERLIEGAVDAFGSLDVMVNNAGTTVIDPALEMDPADWRRVIEVNLTGVFFGMQAAGQQFVEQGTGGQIITISSMIGERGFAQRAPYCASKAAVNNLTRVFATELAEHDVHVNALAPGFVRTEITDQTQEAAGYTDADVCDRTPLDRFGTMEEIANCVSFLAAGDHYMTGEVIRADGGWLADAWGPDAEVD</sequence>
<dbReference type="PANTHER" id="PTHR42760:SF133">
    <property type="entry name" value="3-OXOACYL-[ACYL-CARRIER-PROTEIN] REDUCTASE"/>
    <property type="match status" value="1"/>
</dbReference>
<keyword evidence="2" id="KW-0560">Oxidoreductase</keyword>
<dbReference type="SUPFAM" id="SSF51735">
    <property type="entry name" value="NAD(P)-binding Rossmann-fold domains"/>
    <property type="match status" value="1"/>
</dbReference>
<evidence type="ECO:0000313" key="5">
    <source>
        <dbReference type="Proteomes" id="UP000011554"/>
    </source>
</evidence>
<protein>
    <submittedName>
        <fullName evidence="4">Short-chain dehydrogenase/reductase SDR</fullName>
    </submittedName>
</protein>
<dbReference type="RefSeq" id="WP_006107118.1">
    <property type="nucleotide sequence ID" value="NZ_AOIO01000007.1"/>
</dbReference>
<reference evidence="4 5" key="1">
    <citation type="journal article" date="2014" name="PLoS Genet.">
        <title>Phylogenetically driven sequencing of extremely halophilic archaea reveals strategies for static and dynamic osmo-response.</title>
        <authorList>
            <person name="Becker E.A."/>
            <person name="Seitzer P.M."/>
            <person name="Tritt A."/>
            <person name="Larsen D."/>
            <person name="Krusor M."/>
            <person name="Yao A.I."/>
            <person name="Wu D."/>
            <person name="Madern D."/>
            <person name="Eisen J.A."/>
            <person name="Darling A.E."/>
            <person name="Facciotti M.T."/>
        </authorList>
    </citation>
    <scope>NUCLEOTIDE SEQUENCE [LARGE SCALE GENOMIC DNA]</scope>
    <source>
        <strain evidence="4 5">DSM 12278</strain>
    </source>
</reference>
<dbReference type="CDD" id="cd05233">
    <property type="entry name" value="SDR_c"/>
    <property type="match status" value="1"/>
</dbReference>
<dbReference type="STRING" id="29540.C481_01832"/>
<name>M0B3D8_NATA1</name>
<dbReference type="FunFam" id="3.40.50.720:FF:000084">
    <property type="entry name" value="Short-chain dehydrogenase reductase"/>
    <property type="match status" value="1"/>
</dbReference>
<dbReference type="OrthoDB" id="281764at2157"/>
<keyword evidence="5" id="KW-1185">Reference proteome</keyword>
<comment type="caution">
    <text evidence="4">The sequence shown here is derived from an EMBL/GenBank/DDBJ whole genome shotgun (WGS) entry which is preliminary data.</text>
</comment>
<evidence type="ECO:0000256" key="2">
    <source>
        <dbReference type="ARBA" id="ARBA00023002"/>
    </source>
</evidence>
<dbReference type="AlphaFoldDB" id="M0B3D8"/>
<dbReference type="InterPro" id="IPR020904">
    <property type="entry name" value="Sc_DH/Rdtase_CS"/>
</dbReference>
<evidence type="ECO:0000256" key="3">
    <source>
        <dbReference type="RuleBase" id="RU000363"/>
    </source>
</evidence>
<dbReference type="PATRIC" id="fig|29540.5.peg.376"/>
<proteinExistence type="inferred from homology"/>
<dbReference type="EMBL" id="AOIO01000007">
    <property type="protein sequence ID" value="ELZ05421.1"/>
    <property type="molecule type" value="Genomic_DNA"/>
</dbReference>
<dbReference type="PRINTS" id="PR00081">
    <property type="entry name" value="GDHRDH"/>
</dbReference>
<dbReference type="Proteomes" id="UP000011554">
    <property type="component" value="Unassembled WGS sequence"/>
</dbReference>
<dbReference type="PRINTS" id="PR00080">
    <property type="entry name" value="SDRFAMILY"/>
</dbReference>
<dbReference type="InterPro" id="IPR002347">
    <property type="entry name" value="SDR_fam"/>
</dbReference>
<comment type="similarity">
    <text evidence="1 3">Belongs to the short-chain dehydrogenases/reductases (SDR) family.</text>
</comment>
<organism evidence="4 5">
    <name type="scientific">Natrialba asiatica (strain ATCC 700177 / DSM 12278 / JCM 9576 / FERM P-10747 / NBRC 102637 / 172P1)</name>
    <dbReference type="NCBI Taxonomy" id="29540"/>
    <lineage>
        <taxon>Archaea</taxon>
        <taxon>Methanobacteriati</taxon>
        <taxon>Methanobacteriota</taxon>
        <taxon>Stenosarchaea group</taxon>
        <taxon>Halobacteria</taxon>
        <taxon>Halobacteriales</taxon>
        <taxon>Natrialbaceae</taxon>
        <taxon>Natrialba</taxon>
    </lineage>
</organism>
<gene>
    <name evidence="4" type="ORF">C481_01832</name>
</gene>
<dbReference type="eggNOG" id="arCOG01259">
    <property type="taxonomic scope" value="Archaea"/>
</dbReference>
<evidence type="ECO:0000313" key="4">
    <source>
        <dbReference type="EMBL" id="ELZ05421.1"/>
    </source>
</evidence>
<dbReference type="Pfam" id="PF00106">
    <property type="entry name" value="adh_short"/>
    <property type="match status" value="1"/>
</dbReference>
<dbReference type="Gene3D" id="3.40.50.720">
    <property type="entry name" value="NAD(P)-binding Rossmann-like Domain"/>
    <property type="match status" value="1"/>
</dbReference>
<dbReference type="GO" id="GO:0016616">
    <property type="term" value="F:oxidoreductase activity, acting on the CH-OH group of donors, NAD or NADP as acceptor"/>
    <property type="evidence" value="ECO:0007669"/>
    <property type="project" value="TreeGrafter"/>
</dbReference>
<evidence type="ECO:0000256" key="1">
    <source>
        <dbReference type="ARBA" id="ARBA00006484"/>
    </source>
</evidence>
<dbReference type="NCBIfam" id="NF005559">
    <property type="entry name" value="PRK07231.1"/>
    <property type="match status" value="1"/>
</dbReference>
<dbReference type="PANTHER" id="PTHR42760">
    <property type="entry name" value="SHORT-CHAIN DEHYDROGENASES/REDUCTASES FAMILY MEMBER"/>
    <property type="match status" value="1"/>
</dbReference>
<dbReference type="InterPro" id="IPR036291">
    <property type="entry name" value="NAD(P)-bd_dom_sf"/>
</dbReference>
<dbReference type="PROSITE" id="PS00061">
    <property type="entry name" value="ADH_SHORT"/>
    <property type="match status" value="1"/>
</dbReference>